<evidence type="ECO:0000313" key="6">
    <source>
        <dbReference type="EMBL" id="OZI60836.1"/>
    </source>
</evidence>
<evidence type="ECO:0000256" key="1">
    <source>
        <dbReference type="ARBA" id="ARBA00009437"/>
    </source>
</evidence>
<keyword evidence="7" id="KW-1185">Reference proteome</keyword>
<dbReference type="Proteomes" id="UP000215767">
    <property type="component" value="Unassembled WGS sequence"/>
</dbReference>
<feature type="domain" description="HTH lysR-type" evidence="5">
    <location>
        <begin position="5"/>
        <end position="61"/>
    </location>
</feature>
<keyword evidence="2" id="KW-0805">Transcription regulation</keyword>
<dbReference type="GO" id="GO:0005829">
    <property type="term" value="C:cytosol"/>
    <property type="evidence" value="ECO:0007669"/>
    <property type="project" value="TreeGrafter"/>
</dbReference>
<protein>
    <submittedName>
        <fullName evidence="6">LysR family transcriptional regulator</fullName>
    </submittedName>
</protein>
<dbReference type="EMBL" id="NEVS01000004">
    <property type="protein sequence ID" value="OZI60836.1"/>
    <property type="molecule type" value="Genomic_DNA"/>
</dbReference>
<evidence type="ECO:0000256" key="3">
    <source>
        <dbReference type="ARBA" id="ARBA00023125"/>
    </source>
</evidence>
<keyword evidence="3" id="KW-0238">DNA-binding</keyword>
<dbReference type="InterPro" id="IPR036390">
    <property type="entry name" value="WH_DNA-bd_sf"/>
</dbReference>
<dbReference type="AlphaFoldDB" id="A0A261UFX9"/>
<comment type="caution">
    <text evidence="6">The sequence shown here is derived from an EMBL/GenBank/DDBJ whole genome shotgun (WGS) entry which is preliminary data.</text>
</comment>
<dbReference type="SUPFAM" id="SSF46785">
    <property type="entry name" value="Winged helix' DNA-binding domain"/>
    <property type="match status" value="1"/>
</dbReference>
<reference evidence="7" key="1">
    <citation type="submission" date="2017-05" db="EMBL/GenBank/DDBJ databases">
        <title>Complete and WGS of Bordetella genogroups.</title>
        <authorList>
            <person name="Spilker T."/>
            <person name="Lipuma J."/>
        </authorList>
    </citation>
    <scope>NUCLEOTIDE SEQUENCE [LARGE SCALE GENOMIC DNA]</scope>
    <source>
        <strain evidence="7">AU8856</strain>
    </source>
</reference>
<keyword evidence="4" id="KW-0804">Transcription</keyword>
<evidence type="ECO:0000256" key="4">
    <source>
        <dbReference type="ARBA" id="ARBA00023163"/>
    </source>
</evidence>
<dbReference type="InterPro" id="IPR050950">
    <property type="entry name" value="HTH-type_LysR_regulators"/>
</dbReference>
<dbReference type="Gene3D" id="1.10.10.10">
    <property type="entry name" value="Winged helix-like DNA-binding domain superfamily/Winged helix DNA-binding domain"/>
    <property type="match status" value="1"/>
</dbReference>
<dbReference type="GO" id="GO:0003677">
    <property type="term" value="F:DNA binding"/>
    <property type="evidence" value="ECO:0007669"/>
    <property type="project" value="UniProtKB-KW"/>
</dbReference>
<dbReference type="GO" id="GO:0003700">
    <property type="term" value="F:DNA-binding transcription factor activity"/>
    <property type="evidence" value="ECO:0007669"/>
    <property type="project" value="InterPro"/>
</dbReference>
<dbReference type="SUPFAM" id="SSF53850">
    <property type="entry name" value="Periplasmic binding protein-like II"/>
    <property type="match status" value="1"/>
</dbReference>
<comment type="similarity">
    <text evidence="1">Belongs to the LysR transcriptional regulatory family.</text>
</comment>
<accession>A0A261UFX9</accession>
<name>A0A261UFX9_9BORD</name>
<dbReference type="PROSITE" id="PS50931">
    <property type="entry name" value="HTH_LYSR"/>
    <property type="match status" value="1"/>
</dbReference>
<dbReference type="PANTHER" id="PTHR30419:SF8">
    <property type="entry name" value="NITROGEN ASSIMILATION TRANSCRIPTIONAL ACTIVATOR-RELATED"/>
    <property type="match status" value="1"/>
</dbReference>
<proteinExistence type="inferred from homology"/>
<dbReference type="OrthoDB" id="8675247at2"/>
<gene>
    <name evidence="6" type="ORF">CAL28_15795</name>
</gene>
<evidence type="ECO:0000259" key="5">
    <source>
        <dbReference type="PROSITE" id="PS50931"/>
    </source>
</evidence>
<dbReference type="InterPro" id="IPR005119">
    <property type="entry name" value="LysR_subst-bd"/>
</dbReference>
<dbReference type="InterPro" id="IPR000847">
    <property type="entry name" value="LysR_HTH_N"/>
</dbReference>
<dbReference type="Pfam" id="PF03466">
    <property type="entry name" value="LysR_substrate"/>
    <property type="match status" value="1"/>
</dbReference>
<dbReference type="Pfam" id="PF00126">
    <property type="entry name" value="HTH_1"/>
    <property type="match status" value="1"/>
</dbReference>
<dbReference type="RefSeq" id="WP_094842242.1">
    <property type="nucleotide sequence ID" value="NZ_NEVS01000004.1"/>
</dbReference>
<sequence>MSAPLKIQQLRQFVIAARNQSFRVAALETHRSQAAITLAMRALQEEAGGQLFEDGHQARLTPLGQALLPLLNELITVHDRVQNEMRRIVRGEQGSVTLALMPSLAEEWLPGMLHRYRHEHPGVKIHAADVSSPRVTEMVESGLAELGVAGLAAPNVLLRYTPVARDSFGVVCRPDHRIAASGKSVQWKTLRDETLIGNTTFHALQGHDLGSWLETPDLVLQNRGSLIAAVQAGLGITVLPALARPPARHGLAFVPLTAPRVTRIVGTLRRSGQSLLPAAAHMHELMLKSLAEFARARGAACLI</sequence>
<dbReference type="InterPro" id="IPR036388">
    <property type="entry name" value="WH-like_DNA-bd_sf"/>
</dbReference>
<organism evidence="6 7">
    <name type="scientific">Bordetella genomosp. 11</name>
    <dbReference type="NCBI Taxonomy" id="1416808"/>
    <lineage>
        <taxon>Bacteria</taxon>
        <taxon>Pseudomonadati</taxon>
        <taxon>Pseudomonadota</taxon>
        <taxon>Betaproteobacteria</taxon>
        <taxon>Burkholderiales</taxon>
        <taxon>Alcaligenaceae</taxon>
        <taxon>Bordetella</taxon>
    </lineage>
</organism>
<evidence type="ECO:0000256" key="2">
    <source>
        <dbReference type="ARBA" id="ARBA00023015"/>
    </source>
</evidence>
<dbReference type="Gene3D" id="3.40.190.10">
    <property type="entry name" value="Periplasmic binding protein-like II"/>
    <property type="match status" value="2"/>
</dbReference>
<evidence type="ECO:0000313" key="7">
    <source>
        <dbReference type="Proteomes" id="UP000215767"/>
    </source>
</evidence>
<dbReference type="PANTHER" id="PTHR30419">
    <property type="entry name" value="HTH-TYPE TRANSCRIPTIONAL REGULATOR YBHD"/>
    <property type="match status" value="1"/>
</dbReference>